<feature type="transmembrane region" description="Helical" evidence="7">
    <location>
        <begin position="281"/>
        <end position="305"/>
    </location>
</feature>
<gene>
    <name evidence="8" type="ORF">AN957_16495</name>
</gene>
<evidence type="ECO:0000256" key="2">
    <source>
        <dbReference type="ARBA" id="ARBA00022448"/>
    </source>
</evidence>
<dbReference type="EMBL" id="LJIX01000006">
    <property type="protein sequence ID" value="KQL20008.1"/>
    <property type="molecule type" value="Genomic_DNA"/>
</dbReference>
<evidence type="ECO:0000256" key="4">
    <source>
        <dbReference type="ARBA" id="ARBA00022692"/>
    </source>
</evidence>
<dbReference type="AlphaFoldDB" id="A0A0Q3QQY4"/>
<evidence type="ECO:0000256" key="6">
    <source>
        <dbReference type="ARBA" id="ARBA00023136"/>
    </source>
</evidence>
<name>A0A0Q3QQY4_9BACI</name>
<keyword evidence="4 7" id="KW-0812">Transmembrane</keyword>
<feature type="transmembrane region" description="Helical" evidence="7">
    <location>
        <begin position="100"/>
        <end position="122"/>
    </location>
</feature>
<dbReference type="PATRIC" id="fig|1637975.4.peg.3212"/>
<feature type="transmembrane region" description="Helical" evidence="7">
    <location>
        <begin position="128"/>
        <end position="148"/>
    </location>
</feature>
<evidence type="ECO:0000256" key="1">
    <source>
        <dbReference type="ARBA" id="ARBA00004141"/>
    </source>
</evidence>
<proteinExistence type="predicted"/>
<dbReference type="RefSeq" id="WP_056685218.1">
    <property type="nucleotide sequence ID" value="NZ_CP041305.1"/>
</dbReference>
<keyword evidence="6 7" id="KW-0472">Membrane</keyword>
<comment type="subcellular location">
    <subcellularLocation>
        <location evidence="1">Membrane</location>
        <topology evidence="1">Multi-pass membrane protein</topology>
    </subcellularLocation>
</comment>
<dbReference type="PANTHER" id="PTHR36838:SF1">
    <property type="entry name" value="SLR1864 PROTEIN"/>
    <property type="match status" value="1"/>
</dbReference>
<sequence>MSSAGVFLQEMFVLYGIGILGFIVRKKGVLNEHANDVLTHLILSITLPALILFSLDISFSVDIVKDFLWLISMSMYILVLSCFLAKWMKKRARLEKKQKNVYEGLIIFGNQGFIGYAVSFILFEEQGIIYLTIFNLCYLILIWTYGIFLFSNSTINWKQIFLNPGILSTFVGLILFLLPVNLPVMVSSGLESVGKMTIPLSMMLIGSLVANVNYKDLFLSIKNRYLWKMAIARLLFIPFLLLPFAFISFPFSLLITAILVSGMPAAPTITLFSQKYGADTLFASLGVLITTLLCIVTIPLLYLILNIIYVHF</sequence>
<feature type="transmembrane region" description="Helical" evidence="7">
    <location>
        <begin position="235"/>
        <end position="261"/>
    </location>
</feature>
<evidence type="ECO:0000256" key="3">
    <source>
        <dbReference type="ARBA" id="ARBA00022475"/>
    </source>
</evidence>
<feature type="transmembrane region" description="Helical" evidence="7">
    <location>
        <begin position="67"/>
        <end position="88"/>
    </location>
</feature>
<keyword evidence="3" id="KW-1003">Cell membrane</keyword>
<dbReference type="Pfam" id="PF03547">
    <property type="entry name" value="Mem_trans"/>
    <property type="match status" value="2"/>
</dbReference>
<dbReference type="GO" id="GO:0055085">
    <property type="term" value="P:transmembrane transport"/>
    <property type="evidence" value="ECO:0007669"/>
    <property type="project" value="InterPro"/>
</dbReference>
<evidence type="ECO:0000313" key="9">
    <source>
        <dbReference type="Proteomes" id="UP000050996"/>
    </source>
</evidence>
<dbReference type="InterPro" id="IPR004776">
    <property type="entry name" value="Mem_transp_PIN-like"/>
</dbReference>
<feature type="transmembrane region" description="Helical" evidence="7">
    <location>
        <begin position="6"/>
        <end position="25"/>
    </location>
</feature>
<dbReference type="STRING" id="1637975.AN957_16495"/>
<evidence type="ECO:0000256" key="5">
    <source>
        <dbReference type="ARBA" id="ARBA00022989"/>
    </source>
</evidence>
<keyword evidence="2" id="KW-0813">Transport</keyword>
<dbReference type="GO" id="GO:0016020">
    <property type="term" value="C:membrane"/>
    <property type="evidence" value="ECO:0007669"/>
    <property type="project" value="UniProtKB-SubCell"/>
</dbReference>
<feature type="transmembrane region" description="Helical" evidence="7">
    <location>
        <begin position="160"/>
        <end position="178"/>
    </location>
</feature>
<keyword evidence="5 7" id="KW-1133">Transmembrane helix</keyword>
<protein>
    <submittedName>
        <fullName evidence="8">Auxin efflux carrier</fullName>
    </submittedName>
</protein>
<evidence type="ECO:0000256" key="7">
    <source>
        <dbReference type="SAM" id="Phobius"/>
    </source>
</evidence>
<feature type="transmembrane region" description="Helical" evidence="7">
    <location>
        <begin position="198"/>
        <end position="214"/>
    </location>
</feature>
<dbReference type="PANTHER" id="PTHR36838">
    <property type="entry name" value="AUXIN EFFLUX CARRIER FAMILY PROTEIN"/>
    <property type="match status" value="1"/>
</dbReference>
<evidence type="ECO:0000313" key="8">
    <source>
        <dbReference type="EMBL" id="KQL20008.1"/>
    </source>
</evidence>
<accession>A0A0Q3QQY4</accession>
<keyword evidence="9" id="KW-1185">Reference proteome</keyword>
<reference evidence="8 9" key="1">
    <citation type="submission" date="2015-09" db="EMBL/GenBank/DDBJ databases">
        <title>Genome sequencing project for genomic taxonomy and phylogenomics of Bacillus-like bacteria.</title>
        <authorList>
            <person name="Liu B."/>
            <person name="Wang J."/>
            <person name="Zhu Y."/>
            <person name="Liu G."/>
            <person name="Chen Q."/>
            <person name="Chen Z."/>
            <person name="Lan J."/>
            <person name="Che J."/>
            <person name="Ge C."/>
            <person name="Shi H."/>
            <person name="Pan Z."/>
            <person name="Liu X."/>
        </authorList>
    </citation>
    <scope>NUCLEOTIDE SEQUENCE [LARGE SCALE GENOMIC DNA]</scope>
    <source>
        <strain evidence="8 9">FJAT-18043</strain>
    </source>
</reference>
<comment type="caution">
    <text evidence="8">The sequence shown here is derived from an EMBL/GenBank/DDBJ whole genome shotgun (WGS) entry which is preliminary data.</text>
</comment>
<organism evidence="8 9">
    <name type="scientific">Cytobacillus solani</name>
    <dbReference type="NCBI Taxonomy" id="1637975"/>
    <lineage>
        <taxon>Bacteria</taxon>
        <taxon>Bacillati</taxon>
        <taxon>Bacillota</taxon>
        <taxon>Bacilli</taxon>
        <taxon>Bacillales</taxon>
        <taxon>Bacillaceae</taxon>
        <taxon>Cytobacillus</taxon>
    </lineage>
</organism>
<dbReference type="Proteomes" id="UP000050996">
    <property type="component" value="Unassembled WGS sequence"/>
</dbReference>
<feature type="transmembrane region" description="Helical" evidence="7">
    <location>
        <begin position="37"/>
        <end position="55"/>
    </location>
</feature>